<organism evidence="7 8">
    <name type="scientific">Mangrovimonas spongiae</name>
    <dbReference type="NCBI Taxonomy" id="2494697"/>
    <lineage>
        <taxon>Bacteria</taxon>
        <taxon>Pseudomonadati</taxon>
        <taxon>Bacteroidota</taxon>
        <taxon>Flavobacteriia</taxon>
        <taxon>Flavobacteriales</taxon>
        <taxon>Flavobacteriaceae</taxon>
        <taxon>Mangrovimonas</taxon>
    </lineage>
</organism>
<dbReference type="PROSITE" id="PS00070">
    <property type="entry name" value="ALDEHYDE_DEHYDR_CYS"/>
    <property type="match status" value="1"/>
</dbReference>
<dbReference type="FunFam" id="3.40.309.10:FF:000012">
    <property type="entry name" value="Betaine aldehyde dehydrogenase"/>
    <property type="match status" value="1"/>
</dbReference>
<dbReference type="PANTHER" id="PTHR43720">
    <property type="entry name" value="2-AMINOMUCONIC SEMIALDEHYDE DEHYDROGENASE"/>
    <property type="match status" value="1"/>
</dbReference>
<comment type="similarity">
    <text evidence="1 5">Belongs to the aldehyde dehydrogenase family.</text>
</comment>
<dbReference type="InterPro" id="IPR016160">
    <property type="entry name" value="Ald_DH_CS_CYS"/>
</dbReference>
<dbReference type="InterPro" id="IPR016161">
    <property type="entry name" value="Ald_DH/histidinol_DH"/>
</dbReference>
<protein>
    <submittedName>
        <fullName evidence="7">Aldehyde dehydrogenase</fullName>
    </submittedName>
</protein>
<evidence type="ECO:0000256" key="2">
    <source>
        <dbReference type="ARBA" id="ARBA00023002"/>
    </source>
</evidence>
<evidence type="ECO:0000259" key="6">
    <source>
        <dbReference type="Pfam" id="PF00171"/>
    </source>
</evidence>
<accession>A0A3R9NRN5</accession>
<evidence type="ECO:0000313" key="7">
    <source>
        <dbReference type="EMBL" id="RSK42019.1"/>
    </source>
</evidence>
<keyword evidence="2 5" id="KW-0560">Oxidoreductase</keyword>
<feature type="active site" evidence="4">
    <location>
        <position position="248"/>
    </location>
</feature>
<dbReference type="Gene3D" id="3.40.309.10">
    <property type="entry name" value="Aldehyde Dehydrogenase, Chain A, domain 2"/>
    <property type="match status" value="1"/>
</dbReference>
<dbReference type="GO" id="GO:0016620">
    <property type="term" value="F:oxidoreductase activity, acting on the aldehyde or oxo group of donors, NAD or NADP as acceptor"/>
    <property type="evidence" value="ECO:0007669"/>
    <property type="project" value="InterPro"/>
</dbReference>
<reference evidence="7 8" key="1">
    <citation type="submission" date="2018-12" db="EMBL/GenBank/DDBJ databases">
        <title>Mangrovimonas spongiae sp. nov., a novel member of the genus Mangrovimonas isolated from marine sponge.</title>
        <authorList>
            <person name="Zhuang L."/>
            <person name="Luo L."/>
        </authorList>
    </citation>
    <scope>NUCLEOTIDE SEQUENCE [LARGE SCALE GENOMIC DNA]</scope>
    <source>
        <strain evidence="7 8">HN-E26</strain>
    </source>
</reference>
<dbReference type="InterPro" id="IPR015590">
    <property type="entry name" value="Aldehyde_DH_dom"/>
</dbReference>
<sequence>MNIKNYINGNFHNPSSNEWIDNFCPANGDIYGQIPNSSKADVENAYIAAKSAFPSWSRTTLEERSRILLKISEGIEANLDKLAKAESQDNGKPISLAKAIDIPRASSNFRFFANAITQFASESHESVGMNAINYTLRQSIGVVGCISPWNLPLYLFTWKIAPAIAAGNCVVAKPSEVTPMTAYLLGEICNEAGLPKGVLNIVHGLGTSTGQAIIEHPDIKAISFTGGTATGAHIARTAAPMFKKLSLELGGKNPNIIFADCDYDDMLKTTVKSSFANQGQICLCGSRIFVEASIYEKFKTDFVKKVKQLKVGHPSKNDTNIGALVSKPHLEKVMDYIKIAKEENGKILCGGNQVTVTGFENGYYLEPTVIEVPTDECRVNQEEIFGPVVTIMPFKTEDDVLQMANKVKYGLSATLWTNDLKRTMRMSHQIQAGIVWVNTWLMRDLRTPFGGMKASGVGREGGFEALRFFTEPKNVCIKY</sequence>
<dbReference type="PROSITE" id="PS00687">
    <property type="entry name" value="ALDEHYDE_DEHYDR_GLU"/>
    <property type="match status" value="1"/>
</dbReference>
<dbReference type="InterPro" id="IPR016162">
    <property type="entry name" value="Ald_DH_N"/>
</dbReference>
<feature type="domain" description="Aldehyde dehydrogenase" evidence="6">
    <location>
        <begin position="15"/>
        <end position="475"/>
    </location>
</feature>
<keyword evidence="8" id="KW-1185">Reference proteome</keyword>
<dbReference type="Proteomes" id="UP000270620">
    <property type="component" value="Unassembled WGS sequence"/>
</dbReference>
<evidence type="ECO:0000256" key="3">
    <source>
        <dbReference type="ARBA" id="ARBA00023027"/>
    </source>
</evidence>
<comment type="caution">
    <text evidence="7">The sequence shown here is derived from an EMBL/GenBank/DDBJ whole genome shotgun (WGS) entry which is preliminary data.</text>
</comment>
<dbReference type="CDD" id="cd07093">
    <property type="entry name" value="ALDH_F8_HMSADH"/>
    <property type="match status" value="1"/>
</dbReference>
<evidence type="ECO:0000256" key="4">
    <source>
        <dbReference type="PROSITE-ProRule" id="PRU10007"/>
    </source>
</evidence>
<evidence type="ECO:0000313" key="8">
    <source>
        <dbReference type="Proteomes" id="UP000270620"/>
    </source>
</evidence>
<dbReference type="FunFam" id="3.40.605.10:FF:000007">
    <property type="entry name" value="NAD/NADP-dependent betaine aldehyde dehydrogenase"/>
    <property type="match status" value="1"/>
</dbReference>
<dbReference type="InterPro" id="IPR016163">
    <property type="entry name" value="Ald_DH_C"/>
</dbReference>
<dbReference type="Pfam" id="PF00171">
    <property type="entry name" value="Aldedh"/>
    <property type="match status" value="1"/>
</dbReference>
<evidence type="ECO:0000256" key="1">
    <source>
        <dbReference type="ARBA" id="ARBA00009986"/>
    </source>
</evidence>
<dbReference type="Gene3D" id="3.40.605.10">
    <property type="entry name" value="Aldehyde Dehydrogenase, Chain A, domain 1"/>
    <property type="match status" value="1"/>
</dbReference>
<evidence type="ECO:0000256" key="5">
    <source>
        <dbReference type="RuleBase" id="RU003345"/>
    </source>
</evidence>
<proteinExistence type="inferred from homology"/>
<gene>
    <name evidence="7" type="ORF">EJA19_03825</name>
</gene>
<name>A0A3R9NRN5_9FLAO</name>
<keyword evidence="3" id="KW-0520">NAD</keyword>
<dbReference type="RefSeq" id="WP_125467007.1">
    <property type="nucleotide sequence ID" value="NZ_RWBG01000001.1"/>
</dbReference>
<dbReference type="OrthoDB" id="9762913at2"/>
<dbReference type="InterPro" id="IPR029510">
    <property type="entry name" value="Ald_DH_CS_GLU"/>
</dbReference>
<dbReference type="EMBL" id="RWBG01000001">
    <property type="protein sequence ID" value="RSK42019.1"/>
    <property type="molecule type" value="Genomic_DNA"/>
</dbReference>
<dbReference type="SUPFAM" id="SSF53720">
    <property type="entry name" value="ALDH-like"/>
    <property type="match status" value="1"/>
</dbReference>
<dbReference type="PANTHER" id="PTHR43720:SF2">
    <property type="entry name" value="2-AMINOMUCONIC SEMIALDEHYDE DEHYDROGENASE"/>
    <property type="match status" value="1"/>
</dbReference>
<dbReference type="AlphaFoldDB" id="A0A3R9NRN5"/>